<keyword evidence="2" id="KW-1185">Reference proteome</keyword>
<evidence type="ECO:0000313" key="3">
    <source>
        <dbReference type="WBParaSite" id="ALUE_0000030601-mRNA-1"/>
    </source>
</evidence>
<keyword evidence="1" id="KW-0732">Signal</keyword>
<organism evidence="2 3">
    <name type="scientific">Ascaris lumbricoides</name>
    <name type="common">Giant roundworm</name>
    <dbReference type="NCBI Taxonomy" id="6252"/>
    <lineage>
        <taxon>Eukaryota</taxon>
        <taxon>Metazoa</taxon>
        <taxon>Ecdysozoa</taxon>
        <taxon>Nematoda</taxon>
        <taxon>Chromadorea</taxon>
        <taxon>Rhabditida</taxon>
        <taxon>Spirurina</taxon>
        <taxon>Ascaridomorpha</taxon>
        <taxon>Ascaridoidea</taxon>
        <taxon>Ascarididae</taxon>
        <taxon>Ascaris</taxon>
    </lineage>
</organism>
<proteinExistence type="predicted"/>
<feature type="signal peptide" evidence="1">
    <location>
        <begin position="1"/>
        <end position="17"/>
    </location>
</feature>
<reference evidence="3" key="1">
    <citation type="submission" date="2017-02" db="UniProtKB">
        <authorList>
            <consortium name="WormBaseParasite"/>
        </authorList>
    </citation>
    <scope>IDENTIFICATION</scope>
</reference>
<dbReference type="AlphaFoldDB" id="A0A0M3HFL1"/>
<dbReference type="Proteomes" id="UP000036681">
    <property type="component" value="Unplaced"/>
</dbReference>
<evidence type="ECO:0000256" key="1">
    <source>
        <dbReference type="SAM" id="SignalP"/>
    </source>
</evidence>
<dbReference type="WBParaSite" id="ALUE_0000030601-mRNA-1">
    <property type="protein sequence ID" value="ALUE_0000030601-mRNA-1"/>
    <property type="gene ID" value="ALUE_0000030601"/>
</dbReference>
<name>A0A0M3HFL1_ASCLU</name>
<protein>
    <submittedName>
        <fullName evidence="3">Adhesin</fullName>
    </submittedName>
</protein>
<feature type="chain" id="PRO_5005656350" evidence="1">
    <location>
        <begin position="18"/>
        <end position="55"/>
    </location>
</feature>
<accession>A0A0M3HFL1</accession>
<sequence length="55" mass="6347">MFRTYLVVVCFTNVVFSTTIDNAIVDTPKVIVTNKKNADNYFTANLPLYFYGYIK</sequence>
<evidence type="ECO:0000313" key="2">
    <source>
        <dbReference type="Proteomes" id="UP000036681"/>
    </source>
</evidence>